<proteinExistence type="predicted"/>
<reference evidence="1 2" key="1">
    <citation type="submission" date="2016-10" db="EMBL/GenBank/DDBJ databases">
        <authorList>
            <person name="de Groot N.N."/>
        </authorList>
    </citation>
    <scope>NUCLEOTIDE SEQUENCE [LARGE SCALE GENOMIC DNA]</scope>
    <source>
        <strain evidence="1 2">KH2T6</strain>
    </source>
</reference>
<gene>
    <name evidence="1" type="ORF">SAMN05216469_10745</name>
</gene>
<dbReference type="Proteomes" id="UP000186015">
    <property type="component" value="Unassembled WGS sequence"/>
</dbReference>
<accession>A0A1H7KPL0</accession>
<organism evidence="1 2">
    <name type="scientific">Ruminococcus albus</name>
    <dbReference type="NCBI Taxonomy" id="1264"/>
    <lineage>
        <taxon>Bacteria</taxon>
        <taxon>Bacillati</taxon>
        <taxon>Bacillota</taxon>
        <taxon>Clostridia</taxon>
        <taxon>Eubacteriales</taxon>
        <taxon>Oscillospiraceae</taxon>
        <taxon>Ruminococcus</taxon>
    </lineage>
</organism>
<sequence>MAHKAVMIICFIIMLLTGEFAGIIHFGILGYQYIPGNWLIRALPYLLLGKILREKSEMLFKIKNGYISFCSLQVPHFHWGR</sequence>
<name>A0A1H7KPL0_RUMAL</name>
<evidence type="ECO:0000313" key="2">
    <source>
        <dbReference type="Proteomes" id="UP000186015"/>
    </source>
</evidence>
<dbReference type="AlphaFoldDB" id="A0A1H7KPL0"/>
<protein>
    <submittedName>
        <fullName evidence="1">Uncharacterized protein</fullName>
    </submittedName>
</protein>
<evidence type="ECO:0000313" key="1">
    <source>
        <dbReference type="EMBL" id="SEK88668.1"/>
    </source>
</evidence>
<dbReference type="EMBL" id="FOAT01000007">
    <property type="protein sequence ID" value="SEK88668.1"/>
    <property type="molecule type" value="Genomic_DNA"/>
</dbReference>